<dbReference type="OrthoDB" id="5969941at2759"/>
<name>A0A9W9ZMQ3_9CNID</name>
<dbReference type="SUPFAM" id="SSF47986">
    <property type="entry name" value="DEATH domain"/>
    <property type="match status" value="1"/>
</dbReference>
<protein>
    <submittedName>
        <fullName evidence="1">Uncharacterized protein</fullName>
    </submittedName>
</protein>
<dbReference type="InterPro" id="IPR011029">
    <property type="entry name" value="DEATH-like_dom_sf"/>
</dbReference>
<accession>A0A9W9ZMQ3</accession>
<dbReference type="AlphaFoldDB" id="A0A9W9ZMQ3"/>
<evidence type="ECO:0000313" key="2">
    <source>
        <dbReference type="Proteomes" id="UP001163046"/>
    </source>
</evidence>
<gene>
    <name evidence="1" type="ORF">OS493_026280</name>
</gene>
<reference evidence="1" key="1">
    <citation type="submission" date="2023-01" db="EMBL/GenBank/DDBJ databases">
        <title>Genome assembly of the deep-sea coral Lophelia pertusa.</title>
        <authorList>
            <person name="Herrera S."/>
            <person name="Cordes E."/>
        </authorList>
    </citation>
    <scope>NUCLEOTIDE SEQUENCE</scope>
    <source>
        <strain evidence="1">USNM1676648</strain>
        <tissue evidence="1">Polyp</tissue>
    </source>
</reference>
<comment type="caution">
    <text evidence="1">The sequence shown here is derived from an EMBL/GenBank/DDBJ whole genome shotgun (WGS) entry which is preliminary data.</text>
</comment>
<dbReference type="EMBL" id="MU825895">
    <property type="protein sequence ID" value="KAJ7383749.1"/>
    <property type="molecule type" value="Genomic_DNA"/>
</dbReference>
<organism evidence="1 2">
    <name type="scientific">Desmophyllum pertusum</name>
    <dbReference type="NCBI Taxonomy" id="174260"/>
    <lineage>
        <taxon>Eukaryota</taxon>
        <taxon>Metazoa</taxon>
        <taxon>Cnidaria</taxon>
        <taxon>Anthozoa</taxon>
        <taxon>Hexacorallia</taxon>
        <taxon>Scleractinia</taxon>
        <taxon>Caryophylliina</taxon>
        <taxon>Caryophylliidae</taxon>
        <taxon>Desmophyllum</taxon>
    </lineage>
</organism>
<keyword evidence="2" id="KW-1185">Reference proteome</keyword>
<dbReference type="Proteomes" id="UP001163046">
    <property type="component" value="Unassembled WGS sequence"/>
</dbReference>
<sequence length="134" mass="15273">MQDFGRYFCRVWDKSGSVTSDIAEIDVFPAPQMRFRGLHEMETGTKQAIIDLLSKKRLPGLATWKQVARRYAMRETEISLLEIEKTPAGAMLDRLGSLAPNLTVYYLCKTFKESGLRRLDVANKLSKQMVISVQ</sequence>
<evidence type="ECO:0000313" key="1">
    <source>
        <dbReference type="EMBL" id="KAJ7383749.1"/>
    </source>
</evidence>
<dbReference type="Gene3D" id="1.10.533.10">
    <property type="entry name" value="Death Domain, Fas"/>
    <property type="match status" value="1"/>
</dbReference>
<proteinExistence type="predicted"/>